<dbReference type="Proteomes" id="UP000050488">
    <property type="component" value="Unassembled WGS sequence"/>
</dbReference>
<dbReference type="OrthoDB" id="9815120at2"/>
<protein>
    <submittedName>
        <fullName evidence="8">Threonine/homoserine exporter RhtA</fullName>
    </submittedName>
</protein>
<reference evidence="8 9" key="1">
    <citation type="submission" date="2015-10" db="EMBL/GenBank/DDBJ databases">
        <title>Corynebacteirum lowii and Corynebacterium oculi species nova, derived from human clinical disease and and emended description of Corynebacterium mastiditis.</title>
        <authorList>
            <person name="Bernard K."/>
            <person name="Pacheco A.L."/>
            <person name="Mcdougall C."/>
            <person name="Burtx T."/>
            <person name="Weibe D."/>
            <person name="Tyler S."/>
            <person name="Olson A.B."/>
            <person name="Cnockaert M."/>
            <person name="Eguchi H."/>
            <person name="Kuwahara T."/>
            <person name="Nakayama-Imaohji H."/>
            <person name="Boudewijins M."/>
            <person name="Van Hoecke F."/>
            <person name="Bernier A.-M."/>
            <person name="Vandamme P."/>
        </authorList>
    </citation>
    <scope>NUCLEOTIDE SEQUENCE [LARGE SCALE GENOMIC DNA]</scope>
    <source>
        <strain evidence="8 9">NML 130206</strain>
    </source>
</reference>
<organism evidence="8 9">
    <name type="scientific">Corynebacterium lowii</name>
    <dbReference type="NCBI Taxonomy" id="1544413"/>
    <lineage>
        <taxon>Bacteria</taxon>
        <taxon>Bacillati</taxon>
        <taxon>Actinomycetota</taxon>
        <taxon>Actinomycetes</taxon>
        <taxon>Mycobacteriales</taxon>
        <taxon>Corynebacteriaceae</taxon>
        <taxon>Corynebacterium</taxon>
    </lineage>
</organism>
<dbReference type="PATRIC" id="fig|1544413.3.peg.1925"/>
<accession>A0A0Q0UCZ4</accession>
<keyword evidence="4 6" id="KW-1133">Transmembrane helix</keyword>
<evidence type="ECO:0000256" key="4">
    <source>
        <dbReference type="ARBA" id="ARBA00022989"/>
    </source>
</evidence>
<dbReference type="EMBL" id="LKEV01000006">
    <property type="protein sequence ID" value="KQB85788.1"/>
    <property type="molecule type" value="Genomic_DNA"/>
</dbReference>
<dbReference type="InterPro" id="IPR037185">
    <property type="entry name" value="EmrE-like"/>
</dbReference>
<feature type="transmembrane region" description="Helical" evidence="6">
    <location>
        <begin position="250"/>
        <end position="268"/>
    </location>
</feature>
<feature type="transmembrane region" description="Helical" evidence="6">
    <location>
        <begin position="224"/>
        <end position="244"/>
    </location>
</feature>
<gene>
    <name evidence="8" type="primary">rhtA_2</name>
    <name evidence="8" type="ORF">Clow_01922</name>
</gene>
<evidence type="ECO:0000256" key="2">
    <source>
        <dbReference type="ARBA" id="ARBA00007362"/>
    </source>
</evidence>
<comment type="caution">
    <text evidence="8">The sequence shown here is derived from an EMBL/GenBank/DDBJ whole genome shotgun (WGS) entry which is preliminary data.</text>
</comment>
<dbReference type="GO" id="GO:0016020">
    <property type="term" value="C:membrane"/>
    <property type="evidence" value="ECO:0007669"/>
    <property type="project" value="UniProtKB-SubCell"/>
</dbReference>
<evidence type="ECO:0000256" key="3">
    <source>
        <dbReference type="ARBA" id="ARBA00022692"/>
    </source>
</evidence>
<dbReference type="PANTHER" id="PTHR32322:SF2">
    <property type="entry name" value="EAMA DOMAIN-CONTAINING PROTEIN"/>
    <property type="match status" value="1"/>
</dbReference>
<evidence type="ECO:0000313" key="8">
    <source>
        <dbReference type="EMBL" id="KQB85788.1"/>
    </source>
</evidence>
<evidence type="ECO:0000256" key="6">
    <source>
        <dbReference type="SAM" id="Phobius"/>
    </source>
</evidence>
<feature type="transmembrane region" description="Helical" evidence="6">
    <location>
        <begin position="56"/>
        <end position="74"/>
    </location>
</feature>
<feature type="transmembrane region" description="Helical" evidence="6">
    <location>
        <begin position="26"/>
        <end position="44"/>
    </location>
</feature>
<feature type="domain" description="EamA" evidence="7">
    <location>
        <begin position="134"/>
        <end position="266"/>
    </location>
</feature>
<evidence type="ECO:0000313" key="9">
    <source>
        <dbReference type="Proteomes" id="UP000050488"/>
    </source>
</evidence>
<evidence type="ECO:0000256" key="1">
    <source>
        <dbReference type="ARBA" id="ARBA00004141"/>
    </source>
</evidence>
<dbReference type="PANTHER" id="PTHR32322">
    <property type="entry name" value="INNER MEMBRANE TRANSPORTER"/>
    <property type="match status" value="1"/>
</dbReference>
<dbReference type="Pfam" id="PF00892">
    <property type="entry name" value="EamA"/>
    <property type="match status" value="1"/>
</dbReference>
<proteinExistence type="inferred from homology"/>
<feature type="transmembrane region" description="Helical" evidence="6">
    <location>
        <begin position="194"/>
        <end position="212"/>
    </location>
</feature>
<feature type="transmembrane region" description="Helical" evidence="6">
    <location>
        <begin position="163"/>
        <end position="182"/>
    </location>
</feature>
<dbReference type="InterPro" id="IPR000620">
    <property type="entry name" value="EamA_dom"/>
</dbReference>
<sequence>MVMGSCLSLQFGAAIATHLFPHAGAWGTTTVRLAFAALILLPLARPQIGQWSRDTWRSVIGFGLALGAMNSFFYASLEHIPLGIAVTIEFLGPLLLAAFLSRSASDLIWVGVAFSGVALLGKDALLATGTLSLTGVILALIAGGFWICYILASSTVGVKVPGLSGLTVAMLFGSLVPLPLCFQGAQTLVSNPNLLLFALGTALLGSVVPYALEMGALRRMPRGVFGVLLSLEPAFAAVAGWLLLSQTLRAEQWFAIALVIAASMGTTIGSRRANRRPTDDAAPAVPA</sequence>
<feature type="transmembrane region" description="Helical" evidence="6">
    <location>
        <begin position="131"/>
        <end position="151"/>
    </location>
</feature>
<keyword evidence="5 6" id="KW-0472">Membrane</keyword>
<feature type="transmembrane region" description="Helical" evidence="6">
    <location>
        <begin position="80"/>
        <end position="100"/>
    </location>
</feature>
<dbReference type="SUPFAM" id="SSF103481">
    <property type="entry name" value="Multidrug resistance efflux transporter EmrE"/>
    <property type="match status" value="2"/>
</dbReference>
<dbReference type="InterPro" id="IPR050638">
    <property type="entry name" value="AA-Vitamin_Transporters"/>
</dbReference>
<feature type="transmembrane region" description="Helical" evidence="6">
    <location>
        <begin position="107"/>
        <end position="125"/>
    </location>
</feature>
<evidence type="ECO:0000256" key="5">
    <source>
        <dbReference type="ARBA" id="ARBA00023136"/>
    </source>
</evidence>
<name>A0A0Q0UCZ4_9CORY</name>
<evidence type="ECO:0000259" key="7">
    <source>
        <dbReference type="Pfam" id="PF00892"/>
    </source>
</evidence>
<comment type="subcellular location">
    <subcellularLocation>
        <location evidence="1">Membrane</location>
        <topology evidence="1">Multi-pass membrane protein</topology>
    </subcellularLocation>
</comment>
<dbReference type="AlphaFoldDB" id="A0A0Q0UCZ4"/>
<comment type="similarity">
    <text evidence="2">Belongs to the EamA transporter family.</text>
</comment>
<keyword evidence="9" id="KW-1185">Reference proteome</keyword>
<keyword evidence="3 6" id="KW-0812">Transmembrane</keyword>